<dbReference type="EMBL" id="ACOU01000004">
    <property type="protein sequence ID" value="EKX72918.1"/>
    <property type="molecule type" value="Genomic_DNA"/>
</dbReference>
<feature type="region of interest" description="Disordered" evidence="1">
    <location>
        <begin position="322"/>
        <end position="344"/>
    </location>
</feature>
<dbReference type="RefSeq" id="XP_004832370.1">
    <property type="nucleotide sequence ID" value="XM_004832313.1"/>
</dbReference>
<dbReference type="Proteomes" id="UP000031512">
    <property type="component" value="Unassembled WGS sequence"/>
</dbReference>
<evidence type="ECO:0000313" key="2">
    <source>
        <dbReference type="EMBL" id="EKX72918.1"/>
    </source>
</evidence>
<reference evidence="2 3" key="1">
    <citation type="journal article" date="2012" name="BMC Genomics">
        <title>Comparative genomic analysis and phylogenetic position of Theileria equi.</title>
        <authorList>
            <person name="Kappmeyer L.S."/>
            <person name="Thiagarajan M."/>
            <person name="Herndon D.R."/>
            <person name="Ramsay J.D."/>
            <person name="Caler E."/>
            <person name="Djikeng A."/>
            <person name="Gillespie J.J."/>
            <person name="Lau A.O."/>
            <person name="Roalson E.H."/>
            <person name="Silva J.C."/>
            <person name="Silva M.G."/>
            <person name="Suarez C.E."/>
            <person name="Ueti M.W."/>
            <person name="Nene V.M."/>
            <person name="Mealey R.H."/>
            <person name="Knowles D.P."/>
            <person name="Brayton K.A."/>
        </authorList>
    </citation>
    <scope>NUCLEOTIDE SEQUENCE [LARGE SCALE GENOMIC DNA]</scope>
    <source>
        <strain evidence="2 3">WA</strain>
    </source>
</reference>
<feature type="compositionally biased region" description="Basic residues" evidence="1">
    <location>
        <begin position="96"/>
        <end position="108"/>
    </location>
</feature>
<sequence>MAKSIYKELGLSNREYEEALVLERLFKLVKKNPCSTCLLKKPTHVDLDRFELLCSTCSKRCSSKVQIGKGLISMSDLDRLESMYGKSKKKPDVPARKHKSGKSHHRNKSTSQSSYENYRSHESYDSDSSYQHRRRSHSKKPKDRYPSFNRDYPPDVYPTNVHKGRPVEHSYTYPSGPHGEYPRGSIDYHDSYPKPAYPYKLQYGDGKRDIPGMVGILAGQGHPPKDDWPIVRNKWPQVEDKRAFPPRNYDGYSAPRTFSTGFVERPPIRRTEPGALALTNGYPSIRSTVQHTESMNNNPFAKRSGDMGNKQPFNFSGMREALSLPNPANPYVQGPPQPPADYRMNSYRHINDYQPRMPPPGDHYFNKFQ</sequence>
<dbReference type="OrthoDB" id="347712at2759"/>
<protein>
    <submittedName>
        <fullName evidence="2">Uncharacterized protein</fullName>
    </submittedName>
</protein>
<dbReference type="VEuPathDB" id="PiroplasmaDB:BEWA_014770"/>
<feature type="compositionally biased region" description="Basic residues" evidence="1">
    <location>
        <begin position="131"/>
        <end position="142"/>
    </location>
</feature>
<dbReference type="AlphaFoldDB" id="L1LCN1"/>
<dbReference type="KEGG" id="beq:BEWA_014770"/>
<keyword evidence="3" id="KW-1185">Reference proteome</keyword>
<evidence type="ECO:0000313" key="3">
    <source>
        <dbReference type="Proteomes" id="UP000031512"/>
    </source>
</evidence>
<proteinExistence type="predicted"/>
<gene>
    <name evidence="2" type="ORF">BEWA_014770</name>
</gene>
<name>L1LCN1_THEEQ</name>
<dbReference type="GeneID" id="15804553"/>
<organism evidence="2 3">
    <name type="scientific">Theileria equi strain WA</name>
    <dbReference type="NCBI Taxonomy" id="1537102"/>
    <lineage>
        <taxon>Eukaryota</taxon>
        <taxon>Sar</taxon>
        <taxon>Alveolata</taxon>
        <taxon>Apicomplexa</taxon>
        <taxon>Aconoidasida</taxon>
        <taxon>Piroplasmida</taxon>
        <taxon>Theileriidae</taxon>
        <taxon>Theileria</taxon>
    </lineage>
</organism>
<feature type="region of interest" description="Disordered" evidence="1">
    <location>
        <begin position="84"/>
        <end position="178"/>
    </location>
</feature>
<accession>L1LCN1</accession>
<evidence type="ECO:0000256" key="1">
    <source>
        <dbReference type="SAM" id="MobiDB-lite"/>
    </source>
</evidence>
<dbReference type="eggNOG" id="ENOG502SXF8">
    <property type="taxonomic scope" value="Eukaryota"/>
</dbReference>
<comment type="caution">
    <text evidence="2">The sequence shown here is derived from an EMBL/GenBank/DDBJ whole genome shotgun (WGS) entry which is preliminary data.</text>
</comment>